<evidence type="ECO:0000313" key="2">
    <source>
        <dbReference type="Proteomes" id="UP001209878"/>
    </source>
</evidence>
<proteinExistence type="predicted"/>
<sequence length="112" mass="12860">MSCLRPDWRTGRQSSRDSCLLSWSWSRRMPKYCRRGDVCPAVAGTCWNLWIVCGVRRMPLGALAATLAASLYCPPWKRVLNLRTNRSSAPGRLLREAMRRARSGLDRELVMY</sequence>
<keyword evidence="2" id="KW-1185">Reference proteome</keyword>
<accession>A0AAD9L7G1</accession>
<evidence type="ECO:0000313" key="1">
    <source>
        <dbReference type="EMBL" id="KAK2183630.1"/>
    </source>
</evidence>
<comment type="caution">
    <text evidence="1">The sequence shown here is derived from an EMBL/GenBank/DDBJ whole genome shotgun (WGS) entry which is preliminary data.</text>
</comment>
<name>A0AAD9L7G1_RIDPI</name>
<organism evidence="1 2">
    <name type="scientific">Ridgeia piscesae</name>
    <name type="common">Tubeworm</name>
    <dbReference type="NCBI Taxonomy" id="27915"/>
    <lineage>
        <taxon>Eukaryota</taxon>
        <taxon>Metazoa</taxon>
        <taxon>Spiralia</taxon>
        <taxon>Lophotrochozoa</taxon>
        <taxon>Annelida</taxon>
        <taxon>Polychaeta</taxon>
        <taxon>Sedentaria</taxon>
        <taxon>Canalipalpata</taxon>
        <taxon>Sabellida</taxon>
        <taxon>Siboglinidae</taxon>
        <taxon>Ridgeia</taxon>
    </lineage>
</organism>
<reference evidence="1" key="1">
    <citation type="journal article" date="2023" name="Mol. Biol. Evol.">
        <title>Third-Generation Sequencing Reveals the Adaptive Role of the Epigenome in Three Deep-Sea Polychaetes.</title>
        <authorList>
            <person name="Perez M."/>
            <person name="Aroh O."/>
            <person name="Sun Y."/>
            <person name="Lan Y."/>
            <person name="Juniper S.K."/>
            <person name="Young C.R."/>
            <person name="Angers B."/>
            <person name="Qian P.Y."/>
        </authorList>
    </citation>
    <scope>NUCLEOTIDE SEQUENCE</scope>
    <source>
        <strain evidence="1">R07B-5</strain>
    </source>
</reference>
<gene>
    <name evidence="1" type="ORF">NP493_303g02002</name>
</gene>
<dbReference type="AlphaFoldDB" id="A0AAD9L7G1"/>
<dbReference type="EMBL" id="JAODUO010000303">
    <property type="protein sequence ID" value="KAK2183630.1"/>
    <property type="molecule type" value="Genomic_DNA"/>
</dbReference>
<protein>
    <submittedName>
        <fullName evidence="1">Uncharacterized protein</fullName>
    </submittedName>
</protein>
<dbReference type="Proteomes" id="UP001209878">
    <property type="component" value="Unassembled WGS sequence"/>
</dbReference>